<reference evidence="15 16" key="1">
    <citation type="submission" date="2018-12" db="EMBL/GenBank/DDBJ databases">
        <authorList>
            <person name="Grouzdev D.S."/>
            <person name="Krutkina M.S."/>
        </authorList>
    </citation>
    <scope>NUCLEOTIDE SEQUENCE [LARGE SCALE GENOMIC DNA]</scope>
    <source>
        <strain evidence="15 16">RmlP026</strain>
    </source>
</reference>
<evidence type="ECO:0000256" key="1">
    <source>
        <dbReference type="ARBA" id="ARBA00001275"/>
    </source>
</evidence>
<dbReference type="Proteomes" id="UP000290759">
    <property type="component" value="Unassembled WGS sequence"/>
</dbReference>
<comment type="function">
    <text evidence="11">Phosphorylase is an important allosteric enzyme in carbohydrate metabolism. Enzymes from different sources differ in their regulatory mechanisms and in their natural substrates. However, all known phosphorylases share catalytic and structural properties.</text>
</comment>
<comment type="cofactor">
    <cofactor evidence="2 13">
        <name>pyridoxal 5'-phosphate</name>
        <dbReference type="ChEBI" id="CHEBI:597326"/>
    </cofactor>
</comment>
<feature type="region of interest" description="Disordered" evidence="14">
    <location>
        <begin position="1"/>
        <end position="21"/>
    </location>
</feature>
<evidence type="ECO:0000256" key="7">
    <source>
        <dbReference type="ARBA" id="ARBA00022676"/>
    </source>
</evidence>
<keyword evidence="6" id="KW-0021">Allosteric enzyme</keyword>
<dbReference type="FunFam" id="3.40.50.2000:FF:000153">
    <property type="entry name" value="Alpha-1,4 glucan phosphorylase"/>
    <property type="match status" value="1"/>
</dbReference>
<dbReference type="AlphaFoldDB" id="A0A4Q2UAC0"/>
<proteinExistence type="inferred from homology"/>
<dbReference type="InterPro" id="IPR000811">
    <property type="entry name" value="Glyco_trans_35"/>
</dbReference>
<keyword evidence="5" id="KW-0963">Cytoplasm</keyword>
<dbReference type="EC" id="2.4.1.1" evidence="13"/>
<evidence type="ECO:0000256" key="14">
    <source>
        <dbReference type="SAM" id="MobiDB-lite"/>
    </source>
</evidence>
<keyword evidence="7 13" id="KW-0328">Glycosyltransferase</keyword>
<evidence type="ECO:0000256" key="13">
    <source>
        <dbReference type="RuleBase" id="RU000587"/>
    </source>
</evidence>
<dbReference type="PANTHER" id="PTHR11468:SF3">
    <property type="entry name" value="GLYCOGEN PHOSPHORYLASE, LIVER FORM"/>
    <property type="match status" value="1"/>
</dbReference>
<evidence type="ECO:0000256" key="10">
    <source>
        <dbReference type="ARBA" id="ARBA00023277"/>
    </source>
</evidence>
<dbReference type="SUPFAM" id="SSF53756">
    <property type="entry name" value="UDP-Glycosyltransferase/glycogen phosphorylase"/>
    <property type="match status" value="1"/>
</dbReference>
<keyword evidence="16" id="KW-1185">Reference proteome</keyword>
<evidence type="ECO:0000256" key="8">
    <source>
        <dbReference type="ARBA" id="ARBA00022679"/>
    </source>
</evidence>
<feature type="compositionally biased region" description="Low complexity" evidence="14">
    <location>
        <begin position="1"/>
        <end position="15"/>
    </location>
</feature>
<comment type="catalytic activity">
    <reaction evidence="1 13">
        <text>[(1-&gt;4)-alpha-D-glucosyl](n) + phosphate = [(1-&gt;4)-alpha-D-glucosyl](n-1) + alpha-D-glucose 1-phosphate</text>
        <dbReference type="Rhea" id="RHEA:41732"/>
        <dbReference type="Rhea" id="RHEA-COMP:9584"/>
        <dbReference type="Rhea" id="RHEA-COMP:9586"/>
        <dbReference type="ChEBI" id="CHEBI:15444"/>
        <dbReference type="ChEBI" id="CHEBI:43474"/>
        <dbReference type="ChEBI" id="CHEBI:58601"/>
        <dbReference type="EC" id="2.4.1.1"/>
    </reaction>
</comment>
<comment type="function">
    <text evidence="13">Allosteric enzyme that catalyzes the rate-limiting step in glycogen catabolism, the phosphorolytic cleavage of glycogen to produce glucose-1-phosphate, and plays a central role in maintaining cellular and organismal glucose homeostasis.</text>
</comment>
<dbReference type="GO" id="GO:0005737">
    <property type="term" value="C:cytoplasm"/>
    <property type="evidence" value="ECO:0007669"/>
    <property type="project" value="UniProtKB-SubCell"/>
</dbReference>
<evidence type="ECO:0000256" key="4">
    <source>
        <dbReference type="ARBA" id="ARBA00006047"/>
    </source>
</evidence>
<evidence type="ECO:0000256" key="11">
    <source>
        <dbReference type="ARBA" id="ARBA00025174"/>
    </source>
</evidence>
<gene>
    <name evidence="15" type="ORF">D3273_10445</name>
</gene>
<comment type="caution">
    <text evidence="15">The sequence shown here is derived from an EMBL/GenBank/DDBJ whole genome shotgun (WGS) entry which is preliminary data.</text>
</comment>
<comment type="subcellular location">
    <subcellularLocation>
        <location evidence="3">Cytoplasm</location>
    </subcellularLocation>
</comment>
<dbReference type="NCBIfam" id="TIGR02093">
    <property type="entry name" value="P_ylase"/>
    <property type="match status" value="1"/>
</dbReference>
<accession>A0A4Q2UAC0</accession>
<evidence type="ECO:0000256" key="9">
    <source>
        <dbReference type="ARBA" id="ARBA00022898"/>
    </source>
</evidence>
<dbReference type="InterPro" id="IPR011833">
    <property type="entry name" value="Glycg_phsphrylas"/>
</dbReference>
<dbReference type="PROSITE" id="PS00102">
    <property type="entry name" value="PHOSPHORYLASE"/>
    <property type="match status" value="1"/>
</dbReference>
<dbReference type="FunFam" id="3.40.50.2000:FF:000003">
    <property type="entry name" value="Alpha-1,4 glucan phosphorylase"/>
    <property type="match status" value="1"/>
</dbReference>
<keyword evidence="9 12" id="KW-0663">Pyridoxal phosphate</keyword>
<comment type="similarity">
    <text evidence="4 13">Belongs to the glycogen phosphorylase family.</text>
</comment>
<name>A0A4Q2UAC0_9HYPH</name>
<organism evidence="15 16">
    <name type="scientific">Lichenibacterium minor</name>
    <dbReference type="NCBI Taxonomy" id="2316528"/>
    <lineage>
        <taxon>Bacteria</taxon>
        <taxon>Pseudomonadati</taxon>
        <taxon>Pseudomonadota</taxon>
        <taxon>Alphaproteobacteria</taxon>
        <taxon>Hyphomicrobiales</taxon>
        <taxon>Lichenihabitantaceae</taxon>
        <taxon>Lichenibacterium</taxon>
    </lineage>
</organism>
<dbReference type="PANTHER" id="PTHR11468">
    <property type="entry name" value="GLYCOGEN PHOSPHORYLASE"/>
    <property type="match status" value="1"/>
</dbReference>
<evidence type="ECO:0000313" key="16">
    <source>
        <dbReference type="Proteomes" id="UP000290759"/>
    </source>
</evidence>
<evidence type="ECO:0000256" key="5">
    <source>
        <dbReference type="ARBA" id="ARBA00022490"/>
    </source>
</evidence>
<dbReference type="GO" id="GO:0030170">
    <property type="term" value="F:pyridoxal phosphate binding"/>
    <property type="evidence" value="ECO:0007669"/>
    <property type="project" value="InterPro"/>
</dbReference>
<dbReference type="OrthoDB" id="7229284at2"/>
<dbReference type="GO" id="GO:0005980">
    <property type="term" value="P:glycogen catabolic process"/>
    <property type="evidence" value="ECO:0007669"/>
    <property type="project" value="TreeGrafter"/>
</dbReference>
<protein>
    <recommendedName>
        <fullName evidence="13">Alpha-1,4 glucan phosphorylase</fullName>
        <ecNumber evidence="13">2.4.1.1</ecNumber>
    </recommendedName>
</protein>
<dbReference type="InterPro" id="IPR035090">
    <property type="entry name" value="Pyridoxal_P_attach_site"/>
</dbReference>
<dbReference type="Gene3D" id="3.40.50.2000">
    <property type="entry name" value="Glycogen Phosphorylase B"/>
    <property type="match status" value="2"/>
</dbReference>
<dbReference type="EMBL" id="QYBB01000009">
    <property type="protein sequence ID" value="RYC32131.1"/>
    <property type="molecule type" value="Genomic_DNA"/>
</dbReference>
<feature type="modified residue" description="N6-(pyridoxal phosphate)lysine" evidence="12">
    <location>
        <position position="679"/>
    </location>
</feature>
<dbReference type="PIRSF" id="PIRSF000460">
    <property type="entry name" value="Pprylas_GlgP"/>
    <property type="match status" value="1"/>
</dbReference>
<sequence>MTTQQPGAALPAAAQPDDDLRTGNSVEALRGAVMAKLAYAVGKVQADASDRDWFLATALAVRDRVVQGWQRSYHTTNTGGTKRVYYMSLEFLIGRLMFDALTNLGLTDTMREALSGLGVDLDKLREVEPDAALGNGGLGRLAACFMESMATLAVPAYGYGIRYENGLFRQVVKDGWQQEYPENWLSFGNPWEFARPEIAYDIGFGGHVETHQVDGAPRYEWFPSETVEAVAYDTPVVGWRGHHVNTLRLWSARAGDPLRLDAFNEGDHVGAMADRVKAEAISKVLYPSDATPAGQELRLRQEYFFAAASLQDLVRRHLKKYPDLSNLADQAAIQLNDTHPAIAVVELMRLLVDLHGMAWDDAWRITQATFGYTNHTLLPEALETWPVPLMERMLPRHMQIIYLVNALHLDKLRAEGHSDVDVMRSVSIIAEGWGQQRVKMGTLAFIGSHRINGVSALHTDLMRQTVFRDLNAIYPDRINNKTNGITFRRWLMEANPALTAILVDVLGKAVLDDPSHLEKLAQHAGDPALQARLKAAKRDNKATLGGIIAARTGIQVDPDAMFDIQIKRIHEYKRQHLNLLETIALYNAIRAEPWRDWAPRVKVFAGKAAASYHTAKLIIKLANDVARVVNDDPTVRGKLKVVFLPNYNVSLAERIIPAADLSEQISTAGMEASGTGNMKLALNGALTIGTLDGANVEIKERVGDDNIFIFGLTAEEVAARHRSGLSARETIANSPRLAEVMEAVSSGVFSPDDTDRYRDFANALRDHDHFLVTADFDDYYAAQRRVDALWRDQAAWWRASIMNTARVGWFSSDRTIGEYARDIWDVPVRAAE</sequence>
<keyword evidence="10 13" id="KW-0119">Carbohydrate metabolism</keyword>
<dbReference type="Pfam" id="PF00343">
    <property type="entry name" value="Phosphorylase"/>
    <property type="match status" value="1"/>
</dbReference>
<evidence type="ECO:0000256" key="12">
    <source>
        <dbReference type="PIRSR" id="PIRSR000460-1"/>
    </source>
</evidence>
<evidence type="ECO:0000313" key="15">
    <source>
        <dbReference type="EMBL" id="RYC32131.1"/>
    </source>
</evidence>
<evidence type="ECO:0000256" key="2">
    <source>
        <dbReference type="ARBA" id="ARBA00001933"/>
    </source>
</evidence>
<keyword evidence="8 13" id="KW-0808">Transferase</keyword>
<dbReference type="GO" id="GO:0008184">
    <property type="term" value="F:glycogen phosphorylase activity"/>
    <property type="evidence" value="ECO:0007669"/>
    <property type="project" value="InterPro"/>
</dbReference>
<dbReference type="CDD" id="cd04300">
    <property type="entry name" value="GT35_Glycogen_Phosphorylase"/>
    <property type="match status" value="1"/>
</dbReference>
<reference evidence="15 16" key="2">
    <citation type="submission" date="2019-02" db="EMBL/GenBank/DDBJ databases">
        <title>'Lichenibacterium ramalinii' gen. nov. sp. nov., 'Lichenibacterium minor' gen. nov. sp. nov.</title>
        <authorList>
            <person name="Pankratov T."/>
        </authorList>
    </citation>
    <scope>NUCLEOTIDE SEQUENCE [LARGE SCALE GENOMIC DNA]</scope>
    <source>
        <strain evidence="15 16">RmlP026</strain>
    </source>
</reference>
<dbReference type="RefSeq" id="WP_129226230.1">
    <property type="nucleotide sequence ID" value="NZ_QYBB01000009.1"/>
</dbReference>
<evidence type="ECO:0000256" key="3">
    <source>
        <dbReference type="ARBA" id="ARBA00004496"/>
    </source>
</evidence>
<evidence type="ECO:0000256" key="6">
    <source>
        <dbReference type="ARBA" id="ARBA00022533"/>
    </source>
</evidence>